<organism evidence="2">
    <name type="scientific">viral metagenome</name>
    <dbReference type="NCBI Taxonomy" id="1070528"/>
    <lineage>
        <taxon>unclassified sequences</taxon>
        <taxon>metagenomes</taxon>
        <taxon>organismal metagenomes</taxon>
    </lineage>
</organism>
<evidence type="ECO:0000256" key="1">
    <source>
        <dbReference type="SAM" id="Phobius"/>
    </source>
</evidence>
<reference evidence="2" key="1">
    <citation type="journal article" date="2020" name="Nature">
        <title>Giant virus diversity and host interactions through global metagenomics.</title>
        <authorList>
            <person name="Schulz F."/>
            <person name="Roux S."/>
            <person name="Paez-Espino D."/>
            <person name="Jungbluth S."/>
            <person name="Walsh D.A."/>
            <person name="Denef V.J."/>
            <person name="McMahon K.D."/>
            <person name="Konstantinidis K.T."/>
            <person name="Eloe-Fadrosh E.A."/>
            <person name="Kyrpides N.C."/>
            <person name="Woyke T."/>
        </authorList>
    </citation>
    <scope>NUCLEOTIDE SEQUENCE</scope>
    <source>
        <strain evidence="2">GVMAG-S-ERX556049-19</strain>
    </source>
</reference>
<feature type="transmembrane region" description="Helical" evidence="1">
    <location>
        <begin position="12"/>
        <end position="30"/>
    </location>
</feature>
<dbReference type="AlphaFoldDB" id="A0A6C0F8P2"/>
<dbReference type="EMBL" id="MN738824">
    <property type="protein sequence ID" value="QHT38048.1"/>
    <property type="molecule type" value="Genomic_DNA"/>
</dbReference>
<keyword evidence="1" id="KW-0812">Transmembrane</keyword>
<sequence length="79" mass="9295">MNNLKIFIGKNKLNVSLLIFLILFFTIHYMKPTIVYDENGEFRPFGVGYRHKTVIPIWLVAIITAIFSYLFVLSYLAYM</sequence>
<evidence type="ECO:0000313" key="2">
    <source>
        <dbReference type="EMBL" id="QHT38048.1"/>
    </source>
</evidence>
<protein>
    <submittedName>
        <fullName evidence="2">Uncharacterized protein</fullName>
    </submittedName>
</protein>
<keyword evidence="1" id="KW-1133">Transmembrane helix</keyword>
<keyword evidence="1" id="KW-0472">Membrane</keyword>
<accession>A0A6C0F8P2</accession>
<feature type="transmembrane region" description="Helical" evidence="1">
    <location>
        <begin position="55"/>
        <end position="78"/>
    </location>
</feature>
<proteinExistence type="predicted"/>
<name>A0A6C0F8P2_9ZZZZ</name>